<gene>
    <name evidence="8" type="ORF">GCM10022224_087780</name>
</gene>
<dbReference type="InterPro" id="IPR001242">
    <property type="entry name" value="Condensation_dom"/>
</dbReference>
<dbReference type="Gene3D" id="3.40.50.980">
    <property type="match status" value="2"/>
</dbReference>
<dbReference type="Gene3D" id="3.40.50.12780">
    <property type="entry name" value="N-terminal domain of ligase-like"/>
    <property type="match status" value="1"/>
</dbReference>
<dbReference type="RefSeq" id="WP_344892968.1">
    <property type="nucleotide sequence ID" value="NZ_BAAAZP010000199.1"/>
</dbReference>
<sequence>MLDSGTWRDVLEAAAGRAPDKVVFSYLPDDDRGVVELTYRDLNLRASSIAARLVEQGLSGQTAILLYPFGLDYVEAFFGCLYAGTIAVPAYPPGRHRRTLERFLRIVQDSGARTALTTEALKERLGRRHDLPGTEMPRLIATDDHAPDDRAPGPSWAAPPLRADDLAFLQYTSGSTAAPRGVMLSHANLLANTALIKELFGLSRETRAVSWLPLYHDMGLIGSVLGTVSCGGSTLLLSPAAFARDPYRWLRAISDYRATVSGGPNFAFDLCVDRITPEQRGTLDLSCWQVAFNGAEPIRPRTLRRFADAFAGAGLRESALVACYGLAESSLIVTAGPARTSREQGTEIVRSGRIPESVRLEIVDPDGGGVLPDGSVGEIWIAGASVARGYWGRPPGQDSVFGARLAGREGSYLRTGDLGFRRDGELCVTGRLKDLIIIRGRNHYPQDIEATVEDSGPELRPHGAAAFTVEADGENLVVLQELRREHAGADLASIAQTIRAAVAAHHEVRPATVVLLRTGGLPRTSSGKIARHACRQAFLEGDLPVLFTLTDGPARAKPGAVPARDDLTDVLTAEVASVLGMDATEVPMTRPLLELGLDSLDAVTLAHRIGVRLEREISADDLLPASIAELIGGLAERPPAERRPPVQDPPGDHALSYQQRGMHFLHELAPGNTAYLLSAAVDVRGALDMALLRRCLDATVAHHSALRTTFPSVEGEVVQRVHADLPPLVRVEDVADAGRLAELTAAAARTPLDPRDGPLVRLTVLRSAPGRHRLVFAVHHLVADLWSLELILRELTDRYRGLLPSPPAAPGFVSVVAEEEALVSGDRGAESLAFWRAALDGVPYSIDLAADRVRPPVQRFRGGACRFTVDPVTTDRLHRVAERCGATLYSVLMAAYATLVWRYSGRDDFLIGSPAHGRGRPGSGDIVGSCINIVPIRCRPAADEPVSALVRRLHETSRAALRHADLPFVVLADKLRASGDLSRPPLVQVMFALQRTALGDGPVAAMAVNHPGVRGPFGDAVLETVALPRTGAQVDLTLQMAELDGMLAGELVYNADLFDEASAERMARQFAALLAGMADDPGASARALSVLDRETSQDLEREWADTAVGYEGDGHLHLRFAEAARRSPDALAVVYHETGRRVTLTYAELDRAANRLAHHLIGLGVRPGHVVALHLPRCAEMPVAILAVLKSGATYLPVDPGLPRQRIDFMLADSRAEVLIGAAAQGVRVHVDLERAAGVLAAEPETAPQVTVHPESPAYVIYTSGSTGRPKAVAVPHRAVNNFLAAVDPVLAMSSGTRTLGVARFAFDVSVQDMCRTLLSGGTYHVVHESILRDGHELRALVEEAGFTHVQATPATWRLLLDAGWTGSPGLTILTGGEAISGDLAQRLVETGSPVRNMYGPTETTVWSSTASIDAESARSPHIGRALSGNRLYVLDDLLTPVPAGVPGELHIGGDGVAHGYSGRPGLTADRFVPDPFTKSAGKRMYATGDLVRMRADGALEYLGRLDNQVKLNGLRIELEEIESVLDRHPDIGRSVVSVHRGDRASLLVGYLVPATERTDRARAEQSVLRDLRAQLPGYMVPARLVWMDALPLNANGKVERRALPPLPRLVVPSAAPEQEVMTAEERRLAAIVCEVLDVPAVGRETNLFDIGGQSLTISQLSSRIMDAFGVRLPLTRIFESPTVAGLAELLASGERQPAPAPLITAVDRRRYVAGARSGSRRIDALRRTARPEQGPAV</sequence>
<dbReference type="Pfam" id="PF00550">
    <property type="entry name" value="PP-binding"/>
    <property type="match status" value="2"/>
</dbReference>
<evidence type="ECO:0000256" key="1">
    <source>
        <dbReference type="ARBA" id="ARBA00001957"/>
    </source>
</evidence>
<dbReference type="Pfam" id="PF00668">
    <property type="entry name" value="Condensation"/>
    <property type="match status" value="1"/>
</dbReference>
<organism evidence="8 9">
    <name type="scientific">Nonomuraea antimicrobica</name>
    <dbReference type="NCBI Taxonomy" id="561173"/>
    <lineage>
        <taxon>Bacteria</taxon>
        <taxon>Bacillati</taxon>
        <taxon>Actinomycetota</taxon>
        <taxon>Actinomycetes</taxon>
        <taxon>Streptosporangiales</taxon>
        <taxon>Streptosporangiaceae</taxon>
        <taxon>Nonomuraea</taxon>
    </lineage>
</organism>
<dbReference type="InterPro" id="IPR045851">
    <property type="entry name" value="AMP-bd_C_sf"/>
</dbReference>
<name>A0ABP7DVS2_9ACTN</name>
<keyword evidence="9" id="KW-1185">Reference proteome</keyword>
<accession>A0ABP7DVS2</accession>
<dbReference type="Gene3D" id="1.10.1200.10">
    <property type="entry name" value="ACP-like"/>
    <property type="match status" value="2"/>
</dbReference>
<dbReference type="Pfam" id="PF23024">
    <property type="entry name" value="AMP-dom_DIP2-like"/>
    <property type="match status" value="1"/>
</dbReference>
<dbReference type="InterPro" id="IPR042099">
    <property type="entry name" value="ANL_N_sf"/>
</dbReference>
<dbReference type="SUPFAM" id="SSF56801">
    <property type="entry name" value="Acetyl-CoA synthetase-like"/>
    <property type="match status" value="2"/>
</dbReference>
<dbReference type="CDD" id="cd19531">
    <property type="entry name" value="LCL_NRPS-like"/>
    <property type="match status" value="1"/>
</dbReference>
<feature type="region of interest" description="Disordered" evidence="6">
    <location>
        <begin position="634"/>
        <end position="654"/>
    </location>
</feature>
<keyword evidence="2" id="KW-0596">Phosphopantetheine</keyword>
<dbReference type="SUPFAM" id="SSF47336">
    <property type="entry name" value="ACP-like"/>
    <property type="match status" value="2"/>
</dbReference>
<dbReference type="InterPro" id="IPR020845">
    <property type="entry name" value="AMP-binding_CS"/>
</dbReference>
<dbReference type="PROSITE" id="PS00455">
    <property type="entry name" value="AMP_BINDING"/>
    <property type="match status" value="1"/>
</dbReference>
<dbReference type="PROSITE" id="PS00012">
    <property type="entry name" value="PHOSPHOPANTETHEINE"/>
    <property type="match status" value="1"/>
</dbReference>
<dbReference type="PROSITE" id="PS50075">
    <property type="entry name" value="CARRIER"/>
    <property type="match status" value="2"/>
</dbReference>
<dbReference type="InterPro" id="IPR025110">
    <property type="entry name" value="AMP-bd_C"/>
</dbReference>
<evidence type="ECO:0000256" key="2">
    <source>
        <dbReference type="ARBA" id="ARBA00022450"/>
    </source>
</evidence>
<evidence type="ECO:0000313" key="8">
    <source>
        <dbReference type="EMBL" id="GAA3708720.1"/>
    </source>
</evidence>
<dbReference type="InterPro" id="IPR000873">
    <property type="entry name" value="AMP-dep_synth/lig_dom"/>
</dbReference>
<evidence type="ECO:0000256" key="3">
    <source>
        <dbReference type="ARBA" id="ARBA00022553"/>
    </source>
</evidence>
<comment type="caution">
    <text evidence="8">The sequence shown here is derived from an EMBL/GenBank/DDBJ whole genome shotgun (WGS) entry which is preliminary data.</text>
</comment>
<evidence type="ECO:0000256" key="6">
    <source>
        <dbReference type="SAM" id="MobiDB-lite"/>
    </source>
</evidence>
<dbReference type="InterPro" id="IPR036736">
    <property type="entry name" value="ACP-like_sf"/>
</dbReference>
<dbReference type="Proteomes" id="UP001500902">
    <property type="component" value="Unassembled WGS sequence"/>
</dbReference>
<dbReference type="Gene3D" id="3.30.559.10">
    <property type="entry name" value="Chloramphenicol acetyltransferase-like domain"/>
    <property type="match status" value="1"/>
</dbReference>
<keyword evidence="4" id="KW-0276">Fatty acid metabolism</keyword>
<keyword evidence="3" id="KW-0597">Phosphoprotein</keyword>
<protein>
    <recommendedName>
        <fullName evidence="7">Carrier domain-containing protein</fullName>
    </recommendedName>
</protein>
<feature type="domain" description="Carrier" evidence="7">
    <location>
        <begin position="1620"/>
        <end position="1695"/>
    </location>
</feature>
<comment type="cofactor">
    <cofactor evidence="1">
        <name>pantetheine 4'-phosphate</name>
        <dbReference type="ChEBI" id="CHEBI:47942"/>
    </cofactor>
</comment>
<evidence type="ECO:0000313" key="9">
    <source>
        <dbReference type="Proteomes" id="UP001500902"/>
    </source>
</evidence>
<dbReference type="EMBL" id="BAAAZP010000199">
    <property type="protein sequence ID" value="GAA3708720.1"/>
    <property type="molecule type" value="Genomic_DNA"/>
</dbReference>
<dbReference type="Gene3D" id="3.30.559.30">
    <property type="entry name" value="Nonribosomal peptide synthetase, condensation domain"/>
    <property type="match status" value="1"/>
</dbReference>
<dbReference type="InterPro" id="IPR010071">
    <property type="entry name" value="AA_adenyl_dom"/>
</dbReference>
<evidence type="ECO:0000259" key="7">
    <source>
        <dbReference type="PROSITE" id="PS50075"/>
    </source>
</evidence>
<dbReference type="PANTHER" id="PTHR45527:SF1">
    <property type="entry name" value="FATTY ACID SYNTHASE"/>
    <property type="match status" value="1"/>
</dbReference>
<dbReference type="Gene3D" id="2.30.38.10">
    <property type="entry name" value="Luciferase, Domain 3"/>
    <property type="match status" value="1"/>
</dbReference>
<evidence type="ECO:0000256" key="5">
    <source>
        <dbReference type="ARBA" id="ARBA00023098"/>
    </source>
</evidence>
<dbReference type="InterPro" id="IPR040097">
    <property type="entry name" value="FAAL/FAAC"/>
</dbReference>
<dbReference type="Pfam" id="PF00501">
    <property type="entry name" value="AMP-binding"/>
    <property type="match status" value="2"/>
</dbReference>
<evidence type="ECO:0000256" key="4">
    <source>
        <dbReference type="ARBA" id="ARBA00022832"/>
    </source>
</evidence>
<dbReference type="InterPro" id="IPR009081">
    <property type="entry name" value="PP-bd_ACP"/>
</dbReference>
<proteinExistence type="predicted"/>
<keyword evidence="5" id="KW-0443">Lipid metabolism</keyword>
<reference evidence="9" key="1">
    <citation type="journal article" date="2019" name="Int. J. Syst. Evol. Microbiol.">
        <title>The Global Catalogue of Microorganisms (GCM) 10K type strain sequencing project: providing services to taxonomists for standard genome sequencing and annotation.</title>
        <authorList>
            <consortium name="The Broad Institute Genomics Platform"/>
            <consortium name="The Broad Institute Genome Sequencing Center for Infectious Disease"/>
            <person name="Wu L."/>
            <person name="Ma J."/>
        </authorList>
    </citation>
    <scope>NUCLEOTIDE SEQUENCE [LARGE SCALE GENOMIC DNA]</scope>
    <source>
        <strain evidence="9">JCM 16904</strain>
    </source>
</reference>
<dbReference type="PANTHER" id="PTHR45527">
    <property type="entry name" value="NONRIBOSOMAL PEPTIDE SYNTHETASE"/>
    <property type="match status" value="1"/>
</dbReference>
<dbReference type="Pfam" id="PF13193">
    <property type="entry name" value="AMP-binding_C"/>
    <property type="match status" value="1"/>
</dbReference>
<dbReference type="InterPro" id="IPR023213">
    <property type="entry name" value="CAT-like_dom_sf"/>
</dbReference>
<dbReference type="CDD" id="cd05931">
    <property type="entry name" value="FAAL"/>
    <property type="match status" value="1"/>
</dbReference>
<dbReference type="SMART" id="SM00823">
    <property type="entry name" value="PKS_PP"/>
    <property type="match status" value="2"/>
</dbReference>
<dbReference type="SUPFAM" id="SSF52777">
    <property type="entry name" value="CoA-dependent acyltransferases"/>
    <property type="match status" value="2"/>
</dbReference>
<dbReference type="NCBIfam" id="TIGR01733">
    <property type="entry name" value="AA-adenyl-dom"/>
    <property type="match status" value="1"/>
</dbReference>
<dbReference type="InterPro" id="IPR006162">
    <property type="entry name" value="Ppantetheine_attach_site"/>
</dbReference>
<dbReference type="InterPro" id="IPR020806">
    <property type="entry name" value="PKS_PP-bd"/>
</dbReference>
<dbReference type="Gene3D" id="3.30.300.30">
    <property type="match status" value="2"/>
</dbReference>
<feature type="domain" description="Carrier" evidence="7">
    <location>
        <begin position="562"/>
        <end position="639"/>
    </location>
</feature>